<sequence>MLGPLGKSLFNMPASHAQTTLLPDHSAGTLGSAGAAYMSVNSGLVTLRKEVLMYATGNAWFFNVVPVALCQAATLALGNAAYLHFGVGMVQMLKAGTPIFVLLTVAMLRLESPSFLRTFFVALITVGTFITAGTTPEWSAPGLVLSLGAMLTEALRVSLTQFLLSSCKLSVTEGQYVLAPTASFALLLASVAIEGQSVLSLEALSKVIEYPHLFLFAAGLGTVVNYSSYLVIKFCGALSLKVMTTLRNIALVLHPGSLCSFVLCPCFVEGYTLALAGGLARAQSPIAEGILIFIYIYIYMCVCVFVVYTVVCAGS</sequence>
<comment type="caution">
    <text evidence="6">The sequence shown here is derived from an EMBL/GenBank/DDBJ whole genome shotgun (WGS) entry which is preliminary data.</text>
</comment>
<feature type="transmembrane region" description="Helical" evidence="5">
    <location>
        <begin position="59"/>
        <end position="83"/>
    </location>
</feature>
<evidence type="ECO:0000256" key="1">
    <source>
        <dbReference type="ARBA" id="ARBA00004141"/>
    </source>
</evidence>
<feature type="transmembrane region" description="Helical" evidence="5">
    <location>
        <begin position="176"/>
        <end position="193"/>
    </location>
</feature>
<evidence type="ECO:0000313" key="7">
    <source>
        <dbReference type="Proteomes" id="UP001642464"/>
    </source>
</evidence>
<feature type="transmembrane region" description="Helical" evidence="5">
    <location>
        <begin position="213"/>
        <end position="232"/>
    </location>
</feature>
<keyword evidence="4 5" id="KW-0472">Membrane</keyword>
<evidence type="ECO:0000256" key="5">
    <source>
        <dbReference type="SAM" id="Phobius"/>
    </source>
</evidence>
<evidence type="ECO:0000313" key="6">
    <source>
        <dbReference type="EMBL" id="CAK9050217.1"/>
    </source>
</evidence>
<gene>
    <name evidence="6" type="ORF">SCF082_LOCUS27734</name>
</gene>
<keyword evidence="2 5" id="KW-0812">Transmembrane</keyword>
<comment type="subcellular location">
    <subcellularLocation>
        <location evidence="1">Membrane</location>
        <topology evidence="1">Multi-pass membrane protein</topology>
    </subcellularLocation>
</comment>
<reference evidence="6 7" key="1">
    <citation type="submission" date="2024-02" db="EMBL/GenBank/DDBJ databases">
        <authorList>
            <person name="Chen Y."/>
            <person name="Shah S."/>
            <person name="Dougan E. K."/>
            <person name="Thang M."/>
            <person name="Chan C."/>
        </authorList>
    </citation>
    <scope>NUCLEOTIDE SEQUENCE [LARGE SCALE GENOMIC DNA]</scope>
</reference>
<feature type="transmembrane region" description="Helical" evidence="5">
    <location>
        <begin position="27"/>
        <end position="47"/>
    </location>
</feature>
<proteinExistence type="predicted"/>
<feature type="transmembrane region" description="Helical" evidence="5">
    <location>
        <begin position="115"/>
        <end position="134"/>
    </location>
</feature>
<keyword evidence="3 5" id="KW-1133">Transmembrane helix</keyword>
<accession>A0ABP0MFG0</accession>
<name>A0ABP0MFG0_9DINO</name>
<dbReference type="InterPro" id="IPR050186">
    <property type="entry name" value="TPT_transporter"/>
</dbReference>
<keyword evidence="7" id="KW-1185">Reference proteome</keyword>
<organism evidence="6 7">
    <name type="scientific">Durusdinium trenchii</name>
    <dbReference type="NCBI Taxonomy" id="1381693"/>
    <lineage>
        <taxon>Eukaryota</taxon>
        <taxon>Sar</taxon>
        <taxon>Alveolata</taxon>
        <taxon>Dinophyceae</taxon>
        <taxon>Suessiales</taxon>
        <taxon>Symbiodiniaceae</taxon>
        <taxon>Durusdinium</taxon>
    </lineage>
</organism>
<evidence type="ECO:0000256" key="2">
    <source>
        <dbReference type="ARBA" id="ARBA00022692"/>
    </source>
</evidence>
<feature type="transmembrane region" description="Helical" evidence="5">
    <location>
        <begin position="140"/>
        <end position="164"/>
    </location>
</feature>
<feature type="transmembrane region" description="Helical" evidence="5">
    <location>
        <begin position="89"/>
        <end position="108"/>
    </location>
</feature>
<protein>
    <submittedName>
        <fullName evidence="6">Probable sugar phosphate/phosphate translocator At3g17430</fullName>
    </submittedName>
</protein>
<feature type="transmembrane region" description="Helical" evidence="5">
    <location>
        <begin position="286"/>
        <end position="311"/>
    </location>
</feature>
<feature type="transmembrane region" description="Helical" evidence="5">
    <location>
        <begin position="252"/>
        <end position="274"/>
    </location>
</feature>
<dbReference type="PANTHER" id="PTHR11132">
    <property type="entry name" value="SOLUTE CARRIER FAMILY 35"/>
    <property type="match status" value="1"/>
</dbReference>
<evidence type="ECO:0000256" key="4">
    <source>
        <dbReference type="ARBA" id="ARBA00023136"/>
    </source>
</evidence>
<dbReference type="Proteomes" id="UP001642464">
    <property type="component" value="Unassembled WGS sequence"/>
</dbReference>
<evidence type="ECO:0000256" key="3">
    <source>
        <dbReference type="ARBA" id="ARBA00022989"/>
    </source>
</evidence>
<dbReference type="EMBL" id="CAXAMM010021602">
    <property type="protein sequence ID" value="CAK9050217.1"/>
    <property type="molecule type" value="Genomic_DNA"/>
</dbReference>